<evidence type="ECO:0000256" key="1">
    <source>
        <dbReference type="ARBA" id="ARBA00004239"/>
    </source>
</evidence>
<keyword evidence="6 8" id="KW-0106">Calcium</keyword>
<organism evidence="11 12">
    <name type="scientific">Lactarius akahatsu</name>
    <dbReference type="NCBI Taxonomy" id="416441"/>
    <lineage>
        <taxon>Eukaryota</taxon>
        <taxon>Fungi</taxon>
        <taxon>Dikarya</taxon>
        <taxon>Basidiomycota</taxon>
        <taxon>Agaricomycotina</taxon>
        <taxon>Agaricomycetes</taxon>
        <taxon>Russulales</taxon>
        <taxon>Russulaceae</taxon>
        <taxon>Lactarius</taxon>
    </lineage>
</organism>
<keyword evidence="2" id="KW-0645">Protease</keyword>
<feature type="domain" description="Peptidase S53" evidence="10">
    <location>
        <begin position="188"/>
        <end position="587"/>
    </location>
</feature>
<comment type="subcellular location">
    <subcellularLocation>
        <location evidence="1">Secreted</location>
        <location evidence="1">Extracellular space</location>
    </subcellularLocation>
</comment>
<evidence type="ECO:0000259" key="10">
    <source>
        <dbReference type="PROSITE" id="PS51695"/>
    </source>
</evidence>
<dbReference type="AlphaFoldDB" id="A0AAD4LIE6"/>
<keyword evidence="9" id="KW-0732">Signal</keyword>
<dbReference type="GO" id="GO:0006508">
    <property type="term" value="P:proteolysis"/>
    <property type="evidence" value="ECO:0007669"/>
    <property type="project" value="UniProtKB-KW"/>
</dbReference>
<comment type="cofactor">
    <cofactor evidence="8">
        <name>Ca(2+)</name>
        <dbReference type="ChEBI" id="CHEBI:29108"/>
    </cofactor>
    <text evidence="8">Binds 1 Ca(2+) ion per subunit.</text>
</comment>
<feature type="signal peptide" evidence="9">
    <location>
        <begin position="1"/>
        <end position="23"/>
    </location>
</feature>
<dbReference type="SMART" id="SM00944">
    <property type="entry name" value="Pro-kuma_activ"/>
    <property type="match status" value="1"/>
</dbReference>
<dbReference type="PROSITE" id="PS51695">
    <property type="entry name" value="SEDOLISIN"/>
    <property type="match status" value="1"/>
</dbReference>
<gene>
    <name evidence="11" type="ORF">EDB92DRAFT_2102651</name>
</gene>
<dbReference type="Proteomes" id="UP001201163">
    <property type="component" value="Unassembled WGS sequence"/>
</dbReference>
<dbReference type="GO" id="GO:0008240">
    <property type="term" value="F:tripeptidyl-peptidase activity"/>
    <property type="evidence" value="ECO:0007669"/>
    <property type="project" value="TreeGrafter"/>
</dbReference>
<dbReference type="CDD" id="cd11377">
    <property type="entry name" value="Pro-peptidase_S53"/>
    <property type="match status" value="1"/>
</dbReference>
<proteinExistence type="predicted"/>
<keyword evidence="3 8" id="KW-0479">Metal-binding</keyword>
<evidence type="ECO:0000256" key="7">
    <source>
        <dbReference type="ARBA" id="ARBA00023145"/>
    </source>
</evidence>
<dbReference type="SUPFAM" id="SSF54897">
    <property type="entry name" value="Protease propeptides/inhibitors"/>
    <property type="match status" value="1"/>
</dbReference>
<keyword evidence="12" id="KW-1185">Reference proteome</keyword>
<comment type="caution">
    <text evidence="11">The sequence shown here is derived from an EMBL/GenBank/DDBJ whole genome shotgun (WGS) entry which is preliminary data.</text>
</comment>
<evidence type="ECO:0000256" key="3">
    <source>
        <dbReference type="ARBA" id="ARBA00022723"/>
    </source>
</evidence>
<dbReference type="GO" id="GO:0004252">
    <property type="term" value="F:serine-type endopeptidase activity"/>
    <property type="evidence" value="ECO:0007669"/>
    <property type="project" value="InterPro"/>
</dbReference>
<dbReference type="InterPro" id="IPR030400">
    <property type="entry name" value="Sedolisin_dom"/>
</dbReference>
<keyword evidence="4" id="KW-0378">Hydrolase</keyword>
<evidence type="ECO:0000256" key="5">
    <source>
        <dbReference type="ARBA" id="ARBA00022825"/>
    </source>
</evidence>
<feature type="chain" id="PRO_5042198816" evidence="9">
    <location>
        <begin position="24"/>
        <end position="587"/>
    </location>
</feature>
<dbReference type="InterPro" id="IPR050819">
    <property type="entry name" value="Tripeptidyl-peptidase_I"/>
</dbReference>
<dbReference type="InterPro" id="IPR015366">
    <property type="entry name" value="S53_propep"/>
</dbReference>
<evidence type="ECO:0000256" key="6">
    <source>
        <dbReference type="ARBA" id="ARBA00022837"/>
    </source>
</evidence>
<dbReference type="SUPFAM" id="SSF52743">
    <property type="entry name" value="Subtilisin-like"/>
    <property type="match status" value="1"/>
</dbReference>
<reference evidence="11" key="1">
    <citation type="submission" date="2022-01" db="EMBL/GenBank/DDBJ databases">
        <title>Comparative genomics reveals a dynamic genome evolution in the ectomycorrhizal milk-cap (Lactarius) mushrooms.</title>
        <authorList>
            <consortium name="DOE Joint Genome Institute"/>
            <person name="Lebreton A."/>
            <person name="Tang N."/>
            <person name="Kuo A."/>
            <person name="LaButti K."/>
            <person name="Drula E."/>
            <person name="Barry K."/>
            <person name="Clum A."/>
            <person name="Lipzen A."/>
            <person name="Mousain D."/>
            <person name="Ng V."/>
            <person name="Wang R."/>
            <person name="Wang X."/>
            <person name="Dai Y."/>
            <person name="Henrissat B."/>
            <person name="Grigoriev I.V."/>
            <person name="Guerin-Laguette A."/>
            <person name="Yu F."/>
            <person name="Martin F.M."/>
        </authorList>
    </citation>
    <scope>NUCLEOTIDE SEQUENCE</scope>
    <source>
        <strain evidence="11">QP</strain>
    </source>
</reference>
<name>A0AAD4LIE6_9AGAM</name>
<evidence type="ECO:0000313" key="12">
    <source>
        <dbReference type="Proteomes" id="UP001201163"/>
    </source>
</evidence>
<accession>A0AAD4LIE6</accession>
<evidence type="ECO:0000256" key="2">
    <source>
        <dbReference type="ARBA" id="ARBA00022670"/>
    </source>
</evidence>
<evidence type="ECO:0000313" key="11">
    <source>
        <dbReference type="EMBL" id="KAH8994273.1"/>
    </source>
</evidence>
<sequence length="587" mass="63626">MQCLPLRLFVLSTLATALLGGLATPLASRWNEKKVKHAWNTIPDNWVDLGHPSAGATIDLHLALKSHDEDALINALYEVSDPNHPRYRSHLSKEQVADLVAPHADTLELINSWLEHLGVPPSSVSRTLGSWLTLTGVPVSKANDILGASYRLYNHVETNHTVLRTISYSIPEALHEHIHTIVPTTYFGSPPTEGRKLRMRPNSAVWARAEAGSEESVNVLSRDLEGYASPSYATMGSTRARRTWGLFMTEFRTDGEDATFSVVQIQGGGNDPDTPGIEANLDTQYAAAMTYPTTNVFYSTGGALDTFDPFFNFVTYVLTKEMRIPRTITTSYGGPEYHFPFDYAMRVCRLFAELGLLGVSVLFSSGDSGVGKGDCLFEVDGYVSVHFIPEFPATCPYLTTVGGTTRDNPEIAASLSGGGFSNYFARPPYQANAVPPFLQTLGDKYQGYYHPGGRGVPDISAQALKFFYFHKGRLRVGSGTSVATPVRASLPPLCVIHPRAPSCYTIAQIAAGIFSLLNDYSILKGKGPLGLLNGWLYGSGLPGLNDIISGSNPGCDTDGFTAIAGWDPVTGLGTPDFAKLEEIIDES</sequence>
<dbReference type="CDD" id="cd04056">
    <property type="entry name" value="Peptidases_S53"/>
    <property type="match status" value="1"/>
</dbReference>
<feature type="binding site" evidence="8">
    <location>
        <position position="547"/>
    </location>
    <ligand>
        <name>Ca(2+)</name>
        <dbReference type="ChEBI" id="CHEBI:29108"/>
    </ligand>
</feature>
<keyword evidence="7" id="KW-0865">Zymogen</keyword>
<keyword evidence="5" id="KW-0720">Serine protease</keyword>
<feature type="binding site" evidence="8">
    <location>
        <position position="546"/>
    </location>
    <ligand>
        <name>Ca(2+)</name>
        <dbReference type="ChEBI" id="CHEBI:29108"/>
    </ligand>
</feature>
<protein>
    <submittedName>
        <fullName evidence="11">Subtilisin-like protein</fullName>
    </submittedName>
</protein>
<evidence type="ECO:0000256" key="4">
    <source>
        <dbReference type="ARBA" id="ARBA00022801"/>
    </source>
</evidence>
<dbReference type="Pfam" id="PF09286">
    <property type="entry name" value="Pro-kuma_activ"/>
    <property type="match status" value="1"/>
</dbReference>
<comment type="caution">
    <text evidence="8">Lacks conserved residue(s) required for the propagation of feature annotation.</text>
</comment>
<dbReference type="Gene3D" id="3.40.50.200">
    <property type="entry name" value="Peptidase S8/S53 domain"/>
    <property type="match status" value="2"/>
</dbReference>
<feature type="binding site" evidence="8">
    <location>
        <position position="567"/>
    </location>
    <ligand>
        <name>Ca(2+)</name>
        <dbReference type="ChEBI" id="CHEBI:29108"/>
    </ligand>
</feature>
<dbReference type="InterPro" id="IPR036852">
    <property type="entry name" value="Peptidase_S8/S53_dom_sf"/>
</dbReference>
<dbReference type="GO" id="GO:0005576">
    <property type="term" value="C:extracellular region"/>
    <property type="evidence" value="ECO:0007669"/>
    <property type="project" value="UniProtKB-SubCell"/>
</dbReference>
<dbReference type="EMBL" id="JAKELL010000015">
    <property type="protein sequence ID" value="KAH8994273.1"/>
    <property type="molecule type" value="Genomic_DNA"/>
</dbReference>
<dbReference type="PANTHER" id="PTHR14218">
    <property type="entry name" value="PROTEASE S8 TRIPEPTIDYL PEPTIDASE I CLN2"/>
    <property type="match status" value="1"/>
</dbReference>
<dbReference type="GO" id="GO:0046872">
    <property type="term" value="F:metal ion binding"/>
    <property type="evidence" value="ECO:0007669"/>
    <property type="project" value="UniProtKB-UniRule"/>
</dbReference>
<feature type="binding site" evidence="8">
    <location>
        <position position="565"/>
    </location>
    <ligand>
        <name>Ca(2+)</name>
        <dbReference type="ChEBI" id="CHEBI:29108"/>
    </ligand>
</feature>
<evidence type="ECO:0000256" key="8">
    <source>
        <dbReference type="PROSITE-ProRule" id="PRU01032"/>
    </source>
</evidence>
<evidence type="ECO:0000256" key="9">
    <source>
        <dbReference type="SAM" id="SignalP"/>
    </source>
</evidence>
<dbReference type="PANTHER" id="PTHR14218:SF15">
    <property type="entry name" value="TRIPEPTIDYL-PEPTIDASE 1"/>
    <property type="match status" value="1"/>
</dbReference>